<evidence type="ECO:0000256" key="1">
    <source>
        <dbReference type="ARBA" id="ARBA00022801"/>
    </source>
</evidence>
<accession>A0A371Q3M5</accession>
<dbReference type="GO" id="GO:0015929">
    <property type="term" value="F:hexosaminidase activity"/>
    <property type="evidence" value="ECO:0007669"/>
    <property type="project" value="UniProtKB-ARBA"/>
</dbReference>
<dbReference type="PROSITE" id="PS52009">
    <property type="entry name" value="GH84"/>
    <property type="match status" value="1"/>
</dbReference>
<dbReference type="EMBL" id="QUAC01000128">
    <property type="protein sequence ID" value="REK89272.1"/>
    <property type="molecule type" value="Genomic_DNA"/>
</dbReference>
<dbReference type="AlphaFoldDB" id="A0A371Q3M5"/>
<dbReference type="PANTHER" id="PTHR13170">
    <property type="entry name" value="O-GLCNACASE"/>
    <property type="match status" value="1"/>
</dbReference>
<evidence type="ECO:0000313" key="6">
    <source>
        <dbReference type="EMBL" id="REK89272.1"/>
    </source>
</evidence>
<dbReference type="SUPFAM" id="SSF51445">
    <property type="entry name" value="(Trans)glycosidases"/>
    <property type="match status" value="1"/>
</dbReference>
<dbReference type="InterPro" id="IPR049019">
    <property type="entry name" value="NagJ-like_helical"/>
</dbReference>
<evidence type="ECO:0000259" key="5">
    <source>
        <dbReference type="PROSITE" id="PS52009"/>
    </source>
</evidence>
<feature type="domain" description="GH84" evidence="5">
    <location>
        <begin position="175"/>
        <end position="459"/>
    </location>
</feature>
<dbReference type="InterPro" id="IPR051822">
    <property type="entry name" value="Glycosyl_Hydrolase_84"/>
</dbReference>
<dbReference type="Pfam" id="PF07555">
    <property type="entry name" value="NAGidase"/>
    <property type="match status" value="1"/>
</dbReference>
<evidence type="ECO:0000256" key="3">
    <source>
        <dbReference type="PROSITE-ProRule" id="PRU01353"/>
    </source>
</evidence>
<dbReference type="PANTHER" id="PTHR13170:SF16">
    <property type="entry name" value="PROTEIN O-GLCNACASE"/>
    <property type="match status" value="1"/>
</dbReference>
<organism evidence="6 7">
    <name type="scientific">Streptomyces inhibens</name>
    <dbReference type="NCBI Taxonomy" id="2293571"/>
    <lineage>
        <taxon>Bacteria</taxon>
        <taxon>Bacillati</taxon>
        <taxon>Actinomycetota</taxon>
        <taxon>Actinomycetes</taxon>
        <taxon>Kitasatosporales</taxon>
        <taxon>Streptomycetaceae</taxon>
        <taxon>Streptomyces</taxon>
    </lineage>
</organism>
<dbReference type="GO" id="GO:1901135">
    <property type="term" value="P:carbohydrate derivative metabolic process"/>
    <property type="evidence" value="ECO:0007669"/>
    <property type="project" value="UniProtKB-ARBA"/>
</dbReference>
<gene>
    <name evidence="6" type="ORF">DY245_16755</name>
</gene>
<dbReference type="Pfam" id="PF21774">
    <property type="entry name" value="NagJ_C"/>
    <property type="match status" value="1"/>
</dbReference>
<dbReference type="InterPro" id="IPR011496">
    <property type="entry name" value="O-GlcNAcase_cat"/>
</dbReference>
<comment type="similarity">
    <text evidence="3">Belongs to the glycosyl hydrolase 84 family.</text>
</comment>
<comment type="caution">
    <text evidence="6">The sequence shown here is derived from an EMBL/GenBank/DDBJ whole genome shotgun (WGS) entry which is preliminary data.</text>
</comment>
<proteinExistence type="inferred from homology"/>
<dbReference type="Gene3D" id="3.30.379.10">
    <property type="entry name" value="Chitobiase/beta-hexosaminidase domain 2-like"/>
    <property type="match status" value="1"/>
</dbReference>
<keyword evidence="2 3" id="KW-0326">Glycosidase</keyword>
<sequence>MSPTPHQIRRTGPDLPVPATVDVVRGEGADDSAVQRINQALRSAGATEVRVSGSEAITSTDVDVSAPEKASPTDVRAPRLKKATTTGGRPPLTIVIGRMDSEPVAGLLERSNAFGRGTLPAEGYQITTGSLRGRAGVVLAGKDTDGVYYAAQTFAQLIHRSSIAGASVVDYPSMPQRGVVEGFYGRPWPHRTRLDQLAFYGQMKLNTYLYAPKDDPYERDRWRDRYPAGQASRLTDLAKAARAHHVRFTYVLSPGKSICYNSPDDRQAVTDKLRSLHDLGIRDFAIAFDDIHPLPVWSCAADLARWGTVTEQSLAAAQAELLNRVQQEFIDRHRGMRPLRMVPTQYSDLSDTLYKRTLRHQLDEHIGTMWTGTDVLPTSITADQARDAAAVWGRDVLLWDNYPVNDSDQTTGRLLLAPYAKRARKLDEHLSGVVLNPMNQASASKVAEFTGADYAWNTRAYDPTASARAAADHLADGDPATVQALQLFFDTQHMAPSWSGGPWQPQAPVLAARLERFDKQWARGEKRQAAEQLGSYARLMAAAPEQIRTHVKDRGLAAEAKPWLDALTLWGQALTATCDALRARLDGNAERAGELLTLSRAKADQASELRTIPGATRPQGTIKVADGVLDTFLKRAPALR</sequence>
<dbReference type="InterPro" id="IPR017853">
    <property type="entry name" value="GH"/>
</dbReference>
<dbReference type="GO" id="GO:0005975">
    <property type="term" value="P:carbohydrate metabolic process"/>
    <property type="evidence" value="ECO:0007669"/>
    <property type="project" value="UniProtKB-ARBA"/>
</dbReference>
<dbReference type="Gene3D" id="3.20.20.80">
    <property type="entry name" value="Glycosidases"/>
    <property type="match status" value="1"/>
</dbReference>
<name>A0A371Q3M5_STRIH</name>
<evidence type="ECO:0000256" key="2">
    <source>
        <dbReference type="ARBA" id="ARBA00023295"/>
    </source>
</evidence>
<feature type="region of interest" description="Disordered" evidence="4">
    <location>
        <begin position="60"/>
        <end position="91"/>
    </location>
</feature>
<dbReference type="Proteomes" id="UP000262477">
    <property type="component" value="Unassembled WGS sequence"/>
</dbReference>
<dbReference type="InterPro" id="IPR029018">
    <property type="entry name" value="Hex-like_dom2"/>
</dbReference>
<feature type="active site" description="Proton donor" evidence="3">
    <location>
        <position position="290"/>
    </location>
</feature>
<keyword evidence="7" id="KW-1185">Reference proteome</keyword>
<dbReference type="SUPFAM" id="SSF140657">
    <property type="entry name" value="Hyaluronidase post-catalytic domain-like"/>
    <property type="match status" value="1"/>
</dbReference>
<dbReference type="SUPFAM" id="SSF55545">
    <property type="entry name" value="beta-N-acetylhexosaminidase-like domain"/>
    <property type="match status" value="1"/>
</dbReference>
<dbReference type="OrthoDB" id="9760892at2"/>
<dbReference type="Pfam" id="PF02838">
    <property type="entry name" value="Glyco_hydro_20b"/>
    <property type="match status" value="1"/>
</dbReference>
<evidence type="ECO:0000313" key="7">
    <source>
        <dbReference type="Proteomes" id="UP000262477"/>
    </source>
</evidence>
<evidence type="ECO:0000256" key="4">
    <source>
        <dbReference type="SAM" id="MobiDB-lite"/>
    </source>
</evidence>
<reference evidence="6 7" key="1">
    <citation type="submission" date="2018-08" db="EMBL/GenBank/DDBJ databases">
        <title>Streptomyces NEAU-D10 sp. nov., a novel Actinomycete isolated from soil.</title>
        <authorList>
            <person name="Jin L."/>
        </authorList>
    </citation>
    <scope>NUCLEOTIDE SEQUENCE [LARGE SCALE GENOMIC DNA]</scope>
    <source>
        <strain evidence="6 7">NEAU-D10</strain>
    </source>
</reference>
<protein>
    <submittedName>
        <fullName evidence="6">Beta-N-acetylglucosaminidase</fullName>
    </submittedName>
</protein>
<keyword evidence="1 3" id="KW-0378">Hydrolase</keyword>
<dbReference type="InterPro" id="IPR015882">
    <property type="entry name" value="HEX_bac_N"/>
</dbReference>
<dbReference type="Gene3D" id="1.20.58.460">
    <property type="entry name" value="Hyaluronidase post-catalytic domain-like"/>
    <property type="match status" value="1"/>
</dbReference>